<dbReference type="EMBL" id="LJYF01000018">
    <property type="protein sequence ID" value="KRP98746.1"/>
    <property type="molecule type" value="Genomic_DNA"/>
</dbReference>
<dbReference type="AlphaFoldDB" id="A0A0R3CLZ6"/>
<dbReference type="RefSeq" id="WP_057027344.1">
    <property type="nucleotide sequence ID" value="NZ_LJYF01000018.1"/>
</dbReference>
<protein>
    <recommendedName>
        <fullName evidence="3">Metallo-beta-lactamase domain-containing protein</fullName>
    </recommendedName>
</protein>
<comment type="caution">
    <text evidence="1">The sequence shown here is derived from an EMBL/GenBank/DDBJ whole genome shotgun (WGS) entry which is preliminary data.</text>
</comment>
<dbReference type="Gene3D" id="3.60.15.10">
    <property type="entry name" value="Ribonuclease Z/Hydroxyacylglutathione hydrolase-like"/>
    <property type="match status" value="1"/>
</dbReference>
<proteinExistence type="predicted"/>
<evidence type="ECO:0000313" key="2">
    <source>
        <dbReference type="Proteomes" id="UP000051380"/>
    </source>
</evidence>
<accession>A0A0R3CLZ6</accession>
<organism evidence="1 2">
    <name type="scientific">Bradyrhizobium yuanmingense</name>
    <dbReference type="NCBI Taxonomy" id="108015"/>
    <lineage>
        <taxon>Bacteria</taxon>
        <taxon>Pseudomonadati</taxon>
        <taxon>Pseudomonadota</taxon>
        <taxon>Alphaproteobacteria</taxon>
        <taxon>Hyphomicrobiales</taxon>
        <taxon>Nitrobacteraceae</taxon>
        <taxon>Bradyrhizobium</taxon>
    </lineage>
</organism>
<evidence type="ECO:0000313" key="1">
    <source>
        <dbReference type="EMBL" id="KRP98746.1"/>
    </source>
</evidence>
<dbReference type="Proteomes" id="UP000051380">
    <property type="component" value="Unassembled WGS sequence"/>
</dbReference>
<dbReference type="InterPro" id="IPR036866">
    <property type="entry name" value="RibonucZ/Hydroxyglut_hydro"/>
</dbReference>
<name>A0A0R3CLZ6_9BRAD</name>
<sequence>MGAHNARYLISKGEFEWWRDAIEGGTVKAYRKLCGTTASCRWVGRGLATFVEDDYAFEKEMPDEVRYVPLHGYTKHHCGLYLCSHPQDAIFTGDAIHHPIQLARPDWLNAGYDAAEAEQMIRDIIARLIDTPTKLMTAHFVDPTAGGS</sequence>
<dbReference type="OrthoDB" id="9773738at2"/>
<reference evidence="1 2" key="1">
    <citation type="submission" date="2015-09" db="EMBL/GenBank/DDBJ databases">
        <title>Draft Genome Sequence of the Strain BR 3267 (Bradyrhizobium yuanmingense) recommended as inoculant for cowpea in Brazil.</title>
        <authorList>
            <person name="Simoes-Araujo J.L."/>
            <person name="Zilli J.E."/>
        </authorList>
    </citation>
    <scope>NUCLEOTIDE SEQUENCE [LARGE SCALE GENOMIC DNA]</scope>
    <source>
        <strain evidence="1 2">BR3267</strain>
    </source>
</reference>
<evidence type="ECO:0008006" key="3">
    <source>
        <dbReference type="Google" id="ProtNLM"/>
    </source>
</evidence>
<gene>
    <name evidence="1" type="ORF">AOQ72_16700</name>
</gene>
<dbReference type="SUPFAM" id="SSF56281">
    <property type="entry name" value="Metallo-hydrolase/oxidoreductase"/>
    <property type="match status" value="1"/>
</dbReference>